<keyword evidence="6" id="KW-1185">Reference proteome</keyword>
<keyword evidence="3" id="KW-0325">Glycoprotein</keyword>
<evidence type="ECO:0000313" key="6">
    <source>
        <dbReference type="Proteomes" id="UP000261540"/>
    </source>
</evidence>
<evidence type="ECO:0000256" key="1">
    <source>
        <dbReference type="ARBA" id="ARBA00022729"/>
    </source>
</evidence>
<dbReference type="InterPro" id="IPR013783">
    <property type="entry name" value="Ig-like_fold"/>
</dbReference>
<dbReference type="InterPro" id="IPR015152">
    <property type="entry name" value="Growth/epo_recpt_lig-bind"/>
</dbReference>
<keyword evidence="2" id="KW-0675">Receptor</keyword>
<dbReference type="Gene3D" id="2.60.40.10">
    <property type="entry name" value="Immunoglobulins"/>
    <property type="match status" value="1"/>
</dbReference>
<dbReference type="Proteomes" id="UP000261540">
    <property type="component" value="Unplaced"/>
</dbReference>
<proteinExistence type="predicted"/>
<evidence type="ECO:0000256" key="2">
    <source>
        <dbReference type="ARBA" id="ARBA00023170"/>
    </source>
</evidence>
<organism evidence="5 6">
    <name type="scientific">Paramormyrops kingsleyae</name>
    <dbReference type="NCBI Taxonomy" id="1676925"/>
    <lineage>
        <taxon>Eukaryota</taxon>
        <taxon>Metazoa</taxon>
        <taxon>Chordata</taxon>
        <taxon>Craniata</taxon>
        <taxon>Vertebrata</taxon>
        <taxon>Euteleostomi</taxon>
        <taxon>Actinopterygii</taxon>
        <taxon>Neopterygii</taxon>
        <taxon>Teleostei</taxon>
        <taxon>Osteoglossocephala</taxon>
        <taxon>Osteoglossomorpha</taxon>
        <taxon>Osteoglossiformes</taxon>
        <taxon>Mormyridae</taxon>
        <taxon>Paramormyrops</taxon>
    </lineage>
</organism>
<keyword evidence="1" id="KW-0732">Signal</keyword>
<dbReference type="Pfam" id="PF09067">
    <property type="entry name" value="EpoR_lig-bind"/>
    <property type="match status" value="1"/>
</dbReference>
<accession>A0A3B3SHF6</accession>
<dbReference type="Ensembl" id="ENSPKIT00000010964.1">
    <property type="protein sequence ID" value="ENSPKIP00000030157.1"/>
    <property type="gene ID" value="ENSPKIG00000010983.1"/>
</dbReference>
<evidence type="ECO:0000256" key="3">
    <source>
        <dbReference type="ARBA" id="ARBA00023180"/>
    </source>
</evidence>
<name>A0A3B3SHF6_9TELE</name>
<dbReference type="GeneTree" id="ENSGT00940000165107"/>
<reference evidence="5" key="1">
    <citation type="submission" date="2025-08" db="UniProtKB">
        <authorList>
            <consortium name="Ensembl"/>
        </authorList>
    </citation>
    <scope>IDENTIFICATION</scope>
</reference>
<dbReference type="AlphaFoldDB" id="A0A3B3SHF6"/>
<evidence type="ECO:0000313" key="5">
    <source>
        <dbReference type="Ensembl" id="ENSPKIP00000030157.1"/>
    </source>
</evidence>
<dbReference type="SUPFAM" id="SSF49265">
    <property type="entry name" value="Fibronectin type III"/>
    <property type="match status" value="1"/>
</dbReference>
<reference evidence="5" key="2">
    <citation type="submission" date="2025-09" db="UniProtKB">
        <authorList>
            <consortium name="Ensembl"/>
        </authorList>
    </citation>
    <scope>IDENTIFICATION</scope>
</reference>
<feature type="domain" description="Growth hormone/erythropoietin receptor ligand binding" evidence="4">
    <location>
        <begin position="23"/>
        <end position="107"/>
    </location>
</feature>
<sequence length="156" mass="17633">GAGTSLKGLCYLQSLCCPALLEFSRPHFTSCLSWEQETFRCWWTAGNLQNLSQAGALRVFFLNENVSPGGWDECPHYSSEPNQCYFSSRYTSVWTPYCLQLLSASLNVTYDEICFSVEDIGAGWWHLRTLGNTATSRWSLRARPKVSILLIKSTDN</sequence>
<protein>
    <submittedName>
        <fullName evidence="5">Growth hormone receptor b</fullName>
    </submittedName>
</protein>
<evidence type="ECO:0000259" key="4">
    <source>
        <dbReference type="Pfam" id="PF09067"/>
    </source>
</evidence>
<dbReference type="InterPro" id="IPR036116">
    <property type="entry name" value="FN3_sf"/>
</dbReference>